<sequence length="808" mass="88411">MATPTTMMRPLAPAKPTATTSSKSATTNNTSKARTLAPAPSKIAPAQGARPLKPLIAAKASPSINSSSSTTVRKLAPLVPTKSGKNETTAAHSYTSKQTTSVPPASKIIHTSSTSTSSLNAQAKRLEEEREKMSLQEDYESVISDDDYSDQESQSPSSSTTNARETEGDTTDKIQPKKEWVLPARAKPGRKPSEVEPPTKRKAQNRASQRAFRERRQSYLASLEAKVNEYEERGANFSTELQKVARRLKEENDELKQQNKTLHAKVQQLEVALALRNSSRSPATSVKVEDVTMDSPQSTTARHEIGMPVSMLLEDAPRRTSWDWSTGSSRAGQSSLQTSPEEQTAEMHRDCGFCTEQSPCVCSGEAVLDFSSNSSSTRKQTYPSRSHIQPSSLPLRAHLERRAISRQKLWYTVPASQQAAGRQVQICPTANLRKMNNLRAFQPLPMIQSGSSMLPPPMQSPRKASLWPVYPLTSPKKTLSGMIPSSPQMPFSRGPQTPPLSPQQPTIFRMKKVLPGAIPAVCSGDPNDCAACATDPALAAFCRAVSSHLEGDGVANAVMLDAGNALPLRKRRMRGMSTSMQRVSNAPMQLTPQSLYTNGAGVHPSTRPKLWSVSRNGYQGDPNASATSIPSNTQTRLSSLRRHTTSDVRRENKTSEPEIGIETIPEAWQRIKQHPSFANWQGGLDLLADVVTRKSSDEEGSNTSQSSPHKIEDPTPAPKQHLTTEEDLGKKRRQIELEQSTKEEGNVRSSLSESSSQYNKRRKLYVDRRRVDDVLALMDRGTPSVTASPPSPTFDEGQACACPLSKIM</sequence>
<feature type="compositionally biased region" description="Low complexity" evidence="4">
    <location>
        <begin position="12"/>
        <end position="33"/>
    </location>
</feature>
<dbReference type="InterPro" id="IPR004827">
    <property type="entry name" value="bZIP"/>
</dbReference>
<feature type="region of interest" description="Disordered" evidence="4">
    <location>
        <begin position="693"/>
        <end position="761"/>
    </location>
</feature>
<accession>A0A316V6G2</accession>
<dbReference type="SMART" id="SM00338">
    <property type="entry name" value="BRLZ"/>
    <property type="match status" value="1"/>
</dbReference>
<evidence type="ECO:0000256" key="1">
    <source>
        <dbReference type="ARBA" id="ARBA00004123"/>
    </source>
</evidence>
<dbReference type="PROSITE" id="PS50217">
    <property type="entry name" value="BZIP"/>
    <property type="match status" value="1"/>
</dbReference>
<feature type="compositionally biased region" description="Basic and acidic residues" evidence="4">
    <location>
        <begin position="722"/>
        <end position="746"/>
    </location>
</feature>
<evidence type="ECO:0000256" key="4">
    <source>
        <dbReference type="SAM" id="MobiDB-lite"/>
    </source>
</evidence>
<keyword evidence="7" id="KW-1185">Reference proteome</keyword>
<dbReference type="STRING" id="1280837.A0A316V6G2"/>
<evidence type="ECO:0000313" key="6">
    <source>
        <dbReference type="EMBL" id="PWN33179.1"/>
    </source>
</evidence>
<feature type="region of interest" description="Disordered" evidence="4">
    <location>
        <begin position="616"/>
        <end position="658"/>
    </location>
</feature>
<comment type="subcellular location">
    <subcellularLocation>
        <location evidence="1">Nucleus</location>
    </subcellularLocation>
</comment>
<feature type="region of interest" description="Disordered" evidence="4">
    <location>
        <begin position="320"/>
        <end position="344"/>
    </location>
</feature>
<evidence type="ECO:0000313" key="7">
    <source>
        <dbReference type="Proteomes" id="UP000245771"/>
    </source>
</evidence>
<dbReference type="PROSITE" id="PS00036">
    <property type="entry name" value="BZIP_BASIC"/>
    <property type="match status" value="1"/>
</dbReference>
<feature type="compositionally biased region" description="Basic and acidic residues" evidence="4">
    <location>
        <begin position="644"/>
        <end position="656"/>
    </location>
</feature>
<dbReference type="GeneID" id="37020765"/>
<feature type="domain" description="BZIP" evidence="5">
    <location>
        <begin position="200"/>
        <end position="258"/>
    </location>
</feature>
<reference evidence="6 7" key="1">
    <citation type="journal article" date="2018" name="Mol. Biol. Evol.">
        <title>Broad Genomic Sampling Reveals a Smut Pathogenic Ancestry of the Fungal Clade Ustilaginomycotina.</title>
        <authorList>
            <person name="Kijpornyongpan T."/>
            <person name="Mondo S.J."/>
            <person name="Barry K."/>
            <person name="Sandor L."/>
            <person name="Lee J."/>
            <person name="Lipzen A."/>
            <person name="Pangilinan J."/>
            <person name="LaButti K."/>
            <person name="Hainaut M."/>
            <person name="Henrissat B."/>
            <person name="Grigoriev I.V."/>
            <person name="Spatafora J.W."/>
            <person name="Aime M.C."/>
        </authorList>
    </citation>
    <scope>NUCLEOTIDE SEQUENCE [LARGE SCALE GENOMIC DNA]</scope>
    <source>
        <strain evidence="6 7">MCA 3882</strain>
    </source>
</reference>
<feature type="region of interest" description="Disordered" evidence="4">
    <location>
        <begin position="1"/>
        <end position="212"/>
    </location>
</feature>
<feature type="compositionally biased region" description="Acidic residues" evidence="4">
    <location>
        <begin position="137"/>
        <end position="150"/>
    </location>
</feature>
<dbReference type="GO" id="GO:0001228">
    <property type="term" value="F:DNA-binding transcription activator activity, RNA polymerase II-specific"/>
    <property type="evidence" value="ECO:0007669"/>
    <property type="project" value="TreeGrafter"/>
</dbReference>
<dbReference type="InParanoid" id="A0A316V6G2"/>
<dbReference type="Proteomes" id="UP000245771">
    <property type="component" value="Unassembled WGS sequence"/>
</dbReference>
<name>A0A316V6G2_9BASI</name>
<dbReference type="EMBL" id="KZ819604">
    <property type="protein sequence ID" value="PWN33179.1"/>
    <property type="molecule type" value="Genomic_DNA"/>
</dbReference>
<dbReference type="GO" id="GO:0000976">
    <property type="term" value="F:transcription cis-regulatory region binding"/>
    <property type="evidence" value="ECO:0007669"/>
    <property type="project" value="InterPro"/>
</dbReference>
<proteinExistence type="predicted"/>
<feature type="compositionally biased region" description="Polar residues" evidence="4">
    <location>
        <begin position="616"/>
        <end position="638"/>
    </location>
</feature>
<feature type="compositionally biased region" description="Polar residues" evidence="4">
    <location>
        <begin position="86"/>
        <end position="103"/>
    </location>
</feature>
<dbReference type="CDD" id="cd14688">
    <property type="entry name" value="bZIP_YAP"/>
    <property type="match status" value="1"/>
</dbReference>
<dbReference type="InterPro" id="IPR046347">
    <property type="entry name" value="bZIP_sf"/>
</dbReference>
<dbReference type="Gene3D" id="1.20.5.170">
    <property type="match status" value="1"/>
</dbReference>
<feature type="compositionally biased region" description="Basic and acidic residues" evidence="4">
    <location>
        <begin position="124"/>
        <end position="135"/>
    </location>
</feature>
<keyword evidence="2" id="KW-0539">Nucleus</keyword>
<dbReference type="GO" id="GO:0090575">
    <property type="term" value="C:RNA polymerase II transcription regulator complex"/>
    <property type="evidence" value="ECO:0007669"/>
    <property type="project" value="TreeGrafter"/>
</dbReference>
<gene>
    <name evidence="6" type="ORF">FA14DRAFT_161165</name>
</gene>
<evidence type="ECO:0000256" key="3">
    <source>
        <dbReference type="SAM" id="Coils"/>
    </source>
</evidence>
<dbReference type="RefSeq" id="XP_025353481.1">
    <property type="nucleotide sequence ID" value="XM_025498984.1"/>
</dbReference>
<feature type="compositionally biased region" description="Polar residues" evidence="4">
    <location>
        <begin position="747"/>
        <end position="758"/>
    </location>
</feature>
<evidence type="ECO:0000256" key="2">
    <source>
        <dbReference type="ARBA" id="ARBA00023242"/>
    </source>
</evidence>
<organism evidence="6 7">
    <name type="scientific">Meira miltonrushii</name>
    <dbReference type="NCBI Taxonomy" id="1280837"/>
    <lineage>
        <taxon>Eukaryota</taxon>
        <taxon>Fungi</taxon>
        <taxon>Dikarya</taxon>
        <taxon>Basidiomycota</taxon>
        <taxon>Ustilaginomycotina</taxon>
        <taxon>Exobasidiomycetes</taxon>
        <taxon>Exobasidiales</taxon>
        <taxon>Brachybasidiaceae</taxon>
        <taxon>Meira</taxon>
    </lineage>
</organism>
<protein>
    <recommendedName>
        <fullName evidence="5">BZIP domain-containing protein</fullName>
    </recommendedName>
</protein>
<dbReference type="PANTHER" id="PTHR40621">
    <property type="entry name" value="TRANSCRIPTION FACTOR KAPC-RELATED"/>
    <property type="match status" value="1"/>
</dbReference>
<dbReference type="AlphaFoldDB" id="A0A316V6G2"/>
<dbReference type="SUPFAM" id="SSF57959">
    <property type="entry name" value="Leucine zipper domain"/>
    <property type="match status" value="1"/>
</dbReference>
<keyword evidence="3" id="KW-0175">Coiled coil</keyword>
<evidence type="ECO:0000259" key="5">
    <source>
        <dbReference type="PROSITE" id="PS50217"/>
    </source>
</evidence>
<feature type="coiled-coil region" evidence="3">
    <location>
        <begin position="213"/>
        <end position="272"/>
    </location>
</feature>
<feature type="compositionally biased region" description="Polar residues" evidence="4">
    <location>
        <begin position="322"/>
        <end position="342"/>
    </location>
</feature>
<dbReference type="InterPro" id="IPR050936">
    <property type="entry name" value="AP-1-like"/>
</dbReference>
<dbReference type="Pfam" id="PF10297">
    <property type="entry name" value="Hap4_Hap_bind"/>
    <property type="match status" value="1"/>
</dbReference>
<dbReference type="InterPro" id="IPR018287">
    <property type="entry name" value="Hap4_TF_heteromerisation"/>
</dbReference>
<dbReference type="OrthoDB" id="5374328at2759"/>
<dbReference type="PANTHER" id="PTHR40621:SF7">
    <property type="entry name" value="BZIP DOMAIN-CONTAINING PROTEIN"/>
    <property type="match status" value="1"/>
</dbReference>
<feature type="compositionally biased region" description="Basic and acidic residues" evidence="4">
    <location>
        <begin position="164"/>
        <end position="180"/>
    </location>
</feature>